<proteinExistence type="predicted"/>
<dbReference type="EMBL" id="CP101717">
    <property type="protein sequence ID" value="WLD59478.1"/>
    <property type="molecule type" value="Genomic_DNA"/>
</dbReference>
<organism evidence="2">
    <name type="scientific">Salinispirillum sp. LH 10-3-1</name>
    <dbReference type="NCBI Taxonomy" id="2952525"/>
    <lineage>
        <taxon>Bacteria</taxon>
        <taxon>Pseudomonadati</taxon>
        <taxon>Pseudomonadota</taxon>
        <taxon>Gammaproteobacteria</taxon>
        <taxon>Oceanospirillales</taxon>
        <taxon>Saccharospirillaceae</taxon>
        <taxon>Salinispirillum</taxon>
    </lineage>
</organism>
<dbReference type="Gene3D" id="1.10.3680.10">
    <property type="entry name" value="TerB-like"/>
    <property type="match status" value="1"/>
</dbReference>
<dbReference type="RefSeq" id="WP_304996770.1">
    <property type="nucleotide sequence ID" value="NZ_CP101717.1"/>
</dbReference>
<accession>A0AB38YJ65</accession>
<gene>
    <name evidence="2" type="ORF">NFC81_06780</name>
</gene>
<dbReference type="InterPro" id="IPR007791">
    <property type="entry name" value="DjlA_N"/>
</dbReference>
<protein>
    <submittedName>
        <fullName evidence="2">TerB family tellurite resistance protein</fullName>
    </submittedName>
</protein>
<evidence type="ECO:0000259" key="1">
    <source>
        <dbReference type="Pfam" id="PF05099"/>
    </source>
</evidence>
<dbReference type="InterPro" id="IPR029024">
    <property type="entry name" value="TerB-like"/>
</dbReference>
<dbReference type="AlphaFoldDB" id="A0AB38YJ65"/>
<feature type="domain" description="Co-chaperone DjlA N-terminal" evidence="1">
    <location>
        <begin position="24"/>
        <end position="140"/>
    </location>
</feature>
<dbReference type="SUPFAM" id="SSF158682">
    <property type="entry name" value="TerB-like"/>
    <property type="match status" value="1"/>
</dbReference>
<dbReference type="CDD" id="cd07313">
    <property type="entry name" value="terB_like_2"/>
    <property type="match status" value="1"/>
</dbReference>
<evidence type="ECO:0000313" key="2">
    <source>
        <dbReference type="EMBL" id="WLD59478.1"/>
    </source>
</evidence>
<sequence>MLSKLFEWFKAETESPSSAPRVDLAAAVLMVEVTMADHRIEPEEDAMLRKLFRESLNLSEADVEKLMVEALAEQEQTLDLYQYTRVINDSFGAIEKFELMVDFWLLGFADGHVDRYEDYMVRKVADLLYVPHSDFMMAKQEARTRLGL</sequence>
<reference evidence="2" key="1">
    <citation type="submission" date="2022-07" db="EMBL/GenBank/DDBJ databases">
        <title>Complete genome sequence of Salinispirillum sp. LH10-3-1 capable of multiple carbohydrate inversion isolated from a soda lake.</title>
        <authorList>
            <person name="Liu J."/>
            <person name="Zhai Y."/>
            <person name="Zhang H."/>
            <person name="Yang H."/>
            <person name="Qu J."/>
            <person name="Li J."/>
        </authorList>
    </citation>
    <scope>NUCLEOTIDE SEQUENCE</scope>
    <source>
        <strain evidence="2">LH 10-3-1</strain>
    </source>
</reference>
<name>A0AB38YJ65_9GAMM</name>
<dbReference type="Pfam" id="PF05099">
    <property type="entry name" value="TerB"/>
    <property type="match status" value="1"/>
</dbReference>